<evidence type="ECO:0000256" key="9">
    <source>
        <dbReference type="ARBA" id="ARBA00023136"/>
    </source>
</evidence>
<keyword evidence="9 11" id="KW-0472">Membrane</keyword>
<dbReference type="InterPro" id="IPR036942">
    <property type="entry name" value="Beta-barrel_TonB_sf"/>
</dbReference>
<dbReference type="PANTHER" id="PTHR32552:SF81">
    <property type="entry name" value="TONB-DEPENDENT OUTER MEMBRANE RECEPTOR"/>
    <property type="match status" value="1"/>
</dbReference>
<evidence type="ECO:0000259" key="15">
    <source>
        <dbReference type="Pfam" id="PF07715"/>
    </source>
</evidence>
<dbReference type="EMBL" id="CP000821">
    <property type="protein sequence ID" value="ABV35721.1"/>
    <property type="molecule type" value="Genomic_DNA"/>
</dbReference>
<dbReference type="AlphaFoldDB" id="A8FS98"/>
<dbReference type="Pfam" id="PF07715">
    <property type="entry name" value="Plug"/>
    <property type="match status" value="1"/>
</dbReference>
<organism evidence="16 17">
    <name type="scientific">Shewanella sediminis (strain HAW-EB3)</name>
    <dbReference type="NCBI Taxonomy" id="425104"/>
    <lineage>
        <taxon>Bacteria</taxon>
        <taxon>Pseudomonadati</taxon>
        <taxon>Pseudomonadota</taxon>
        <taxon>Gammaproteobacteria</taxon>
        <taxon>Alteromonadales</taxon>
        <taxon>Shewanellaceae</taxon>
        <taxon>Shewanella</taxon>
    </lineage>
</organism>
<dbReference type="GO" id="GO:0006826">
    <property type="term" value="P:iron ion transport"/>
    <property type="evidence" value="ECO:0007669"/>
    <property type="project" value="UniProtKB-KW"/>
</dbReference>
<keyword evidence="10 11" id="KW-0998">Cell outer membrane</keyword>
<evidence type="ECO:0000256" key="1">
    <source>
        <dbReference type="ARBA" id="ARBA00004571"/>
    </source>
</evidence>
<feature type="chain" id="PRO_5002719980" evidence="13">
    <location>
        <begin position="37"/>
        <end position="862"/>
    </location>
</feature>
<keyword evidence="16" id="KW-0675">Receptor</keyword>
<proteinExistence type="inferred from homology"/>
<keyword evidence="13" id="KW-0732">Signal</keyword>
<dbReference type="PANTHER" id="PTHR32552">
    <property type="entry name" value="FERRICHROME IRON RECEPTOR-RELATED"/>
    <property type="match status" value="1"/>
</dbReference>
<evidence type="ECO:0000313" key="16">
    <source>
        <dbReference type="EMBL" id="ABV35721.1"/>
    </source>
</evidence>
<keyword evidence="17" id="KW-1185">Reference proteome</keyword>
<gene>
    <name evidence="16" type="ordered locus">Ssed_1110</name>
</gene>
<evidence type="ECO:0000256" key="5">
    <source>
        <dbReference type="ARBA" id="ARBA00022692"/>
    </source>
</evidence>
<evidence type="ECO:0000256" key="12">
    <source>
        <dbReference type="RuleBase" id="RU003357"/>
    </source>
</evidence>
<keyword evidence="4" id="KW-0410">Iron transport</keyword>
<name>A8FS98_SHESH</name>
<dbReference type="InterPro" id="IPR012910">
    <property type="entry name" value="Plug_dom"/>
</dbReference>
<dbReference type="SUPFAM" id="SSF56935">
    <property type="entry name" value="Porins"/>
    <property type="match status" value="1"/>
</dbReference>
<dbReference type="InterPro" id="IPR000531">
    <property type="entry name" value="Beta-barrel_TonB"/>
</dbReference>
<dbReference type="Pfam" id="PF00593">
    <property type="entry name" value="TonB_dep_Rec_b-barrel"/>
    <property type="match status" value="1"/>
</dbReference>
<comment type="similarity">
    <text evidence="11 12">Belongs to the TonB-dependent receptor family.</text>
</comment>
<feature type="domain" description="TonB-dependent receptor plug" evidence="15">
    <location>
        <begin position="65"/>
        <end position="171"/>
    </location>
</feature>
<keyword evidence="8 12" id="KW-0798">TonB box</keyword>
<evidence type="ECO:0000256" key="11">
    <source>
        <dbReference type="PROSITE-ProRule" id="PRU01360"/>
    </source>
</evidence>
<dbReference type="eggNOG" id="COG1629">
    <property type="taxonomic scope" value="Bacteria"/>
</dbReference>
<evidence type="ECO:0000256" key="2">
    <source>
        <dbReference type="ARBA" id="ARBA00022448"/>
    </source>
</evidence>
<feature type="signal peptide" evidence="13">
    <location>
        <begin position="1"/>
        <end position="36"/>
    </location>
</feature>
<dbReference type="PROSITE" id="PS52016">
    <property type="entry name" value="TONB_DEPENDENT_REC_3"/>
    <property type="match status" value="1"/>
</dbReference>
<evidence type="ECO:0000256" key="10">
    <source>
        <dbReference type="ARBA" id="ARBA00023237"/>
    </source>
</evidence>
<evidence type="ECO:0000313" key="17">
    <source>
        <dbReference type="Proteomes" id="UP000002015"/>
    </source>
</evidence>
<dbReference type="Gene3D" id="2.40.170.20">
    <property type="entry name" value="TonB-dependent receptor, beta-barrel domain"/>
    <property type="match status" value="2"/>
</dbReference>
<dbReference type="InterPro" id="IPR039426">
    <property type="entry name" value="TonB-dep_rcpt-like"/>
</dbReference>
<dbReference type="HOGENOM" id="CLU_008287_15_0_6"/>
<evidence type="ECO:0000256" key="8">
    <source>
        <dbReference type="ARBA" id="ARBA00023077"/>
    </source>
</evidence>
<feature type="domain" description="TonB-dependent receptor-like beta-barrel" evidence="14">
    <location>
        <begin position="494"/>
        <end position="824"/>
    </location>
</feature>
<accession>A8FS98</accession>
<keyword evidence="5 11" id="KW-0812">Transmembrane</keyword>
<evidence type="ECO:0000256" key="7">
    <source>
        <dbReference type="ARBA" id="ARBA00023065"/>
    </source>
</evidence>
<protein>
    <submittedName>
        <fullName evidence="16">Outer membrane receptor protein mostly Fe transport-like protein</fullName>
    </submittedName>
</protein>
<comment type="subcellular location">
    <subcellularLocation>
        <location evidence="1 11">Cell outer membrane</location>
        <topology evidence="1 11">Multi-pass membrane protein</topology>
    </subcellularLocation>
</comment>
<keyword evidence="6" id="KW-0408">Iron</keyword>
<dbReference type="Proteomes" id="UP000002015">
    <property type="component" value="Chromosome"/>
</dbReference>
<reference evidence="16 17" key="1">
    <citation type="submission" date="2007-08" db="EMBL/GenBank/DDBJ databases">
        <title>Complete sequence of Shewanella sediminis HAW-EB3.</title>
        <authorList>
            <consortium name="US DOE Joint Genome Institute"/>
            <person name="Copeland A."/>
            <person name="Lucas S."/>
            <person name="Lapidus A."/>
            <person name="Barry K."/>
            <person name="Glavina del Rio T."/>
            <person name="Dalin E."/>
            <person name="Tice H."/>
            <person name="Pitluck S."/>
            <person name="Chertkov O."/>
            <person name="Brettin T."/>
            <person name="Bruce D."/>
            <person name="Detter J.C."/>
            <person name="Han C."/>
            <person name="Schmutz J."/>
            <person name="Larimer F."/>
            <person name="Land M."/>
            <person name="Hauser L."/>
            <person name="Kyrpides N."/>
            <person name="Kim E."/>
            <person name="Zhao J.-S."/>
            <person name="Richardson P."/>
        </authorList>
    </citation>
    <scope>NUCLEOTIDE SEQUENCE [LARGE SCALE GENOMIC DNA]</scope>
    <source>
        <strain evidence="16 17">HAW-EB3</strain>
    </source>
</reference>
<sequence length="862" mass="95555" precursor="true">MRSDYQHLCSSKMLKRSKIAQAVLFAISIAPITLQAEEAEPPSADTDSSSLEVITVTAQKRVQNIMKVPVTVGTVSESTIKESSSILLSDLDKFIPGFDFSDANMTQGGVTMRGISSPNISVGGDPSSAVFFDDVYMPRAAQNVIFSDMERIEVLKGPQGTLFGRNAAMGVVNMVPKKPISDLEGFVKGSYGTDNLQRYEGMINVPLSETFFIRANFLANAQDGIVENVADPSWNQNSKIWDLGERDHKAARLSMLWKIADSTNLQLSYDWDDLEQGPPMAIGISEYAYNGGKTPFADKAENDVKNGVEARDMYALTAKLNHDFNNEWSMKYILSYRDWETVNREDEDGTADITRYFDTSNNEDSSIIYSELQLNYIGGRVNAVAGFSYSKEDVNQRTELNLTADTAARMITSELNEQIGGIMSGQLEAMLGGNTDAHAEAAFGPGTTFAGVVDSIYSSSGFPMDHLWNANEWANVLNVLEFPGSPYSPEMVEATGDMTYDAVSMAMGIPEIFGPSFAGQWWQENIYNSGDFTNWGVFADVDYALTDKWNIIGGLRYSKDQKEFSWYIPKTTFAQVREGVSNILFDEVDMSSSDSWDEITGRLVTSYQLTDRHMVFASYSTGYKSGGYDSLQPSTESFAPENTTNYEAGYKGIISDSLIANISAYYLEVDGLQTTVSSQRPDSTTAVPLIINLDKEITGVELDLRWMATDNLTLGVVSEVRATDTYNPEFYNSVGELVPAETRSEDPALNYTLTLDWMPDFGVGTTNLHLDYQFVENTNADEVGLEDYKKAIPEYFKDMKNLSARLSWTDDSESLEIGLWGRNLLDERYMESLGGLAVDYLGTPHGRVNRGLETGIDLQYTF</sequence>
<evidence type="ECO:0000256" key="4">
    <source>
        <dbReference type="ARBA" id="ARBA00022496"/>
    </source>
</evidence>
<evidence type="ECO:0000256" key="13">
    <source>
        <dbReference type="SAM" id="SignalP"/>
    </source>
</evidence>
<evidence type="ECO:0000256" key="3">
    <source>
        <dbReference type="ARBA" id="ARBA00022452"/>
    </source>
</evidence>
<keyword evidence="2 11" id="KW-0813">Transport</keyword>
<keyword evidence="3 11" id="KW-1134">Transmembrane beta strand</keyword>
<evidence type="ECO:0000256" key="6">
    <source>
        <dbReference type="ARBA" id="ARBA00023004"/>
    </source>
</evidence>
<dbReference type="STRING" id="425104.Ssed_1110"/>
<dbReference type="eggNOG" id="COG4771">
    <property type="taxonomic scope" value="Bacteria"/>
</dbReference>
<evidence type="ECO:0000259" key="14">
    <source>
        <dbReference type="Pfam" id="PF00593"/>
    </source>
</evidence>
<dbReference type="RefSeq" id="WP_012141457.1">
    <property type="nucleotide sequence ID" value="NC_009831.1"/>
</dbReference>
<dbReference type="GO" id="GO:0009279">
    <property type="term" value="C:cell outer membrane"/>
    <property type="evidence" value="ECO:0007669"/>
    <property type="project" value="UniProtKB-SubCell"/>
</dbReference>
<keyword evidence="7" id="KW-0406">Ion transport</keyword>
<dbReference type="KEGG" id="sse:Ssed_1110"/>